<dbReference type="PROSITE" id="PS51257">
    <property type="entry name" value="PROKAR_LIPOPROTEIN"/>
    <property type="match status" value="1"/>
</dbReference>
<evidence type="ECO:0000256" key="3">
    <source>
        <dbReference type="ARBA" id="ARBA00022525"/>
    </source>
</evidence>
<reference evidence="9" key="1">
    <citation type="submission" date="2020-08" db="EMBL/GenBank/DDBJ databases">
        <title>Chromosome-level assembly of Southern catfish (Silurus meridionalis) provides insights into visual adaptation to the nocturnal and benthic lifestyles.</title>
        <authorList>
            <person name="Zhang Y."/>
            <person name="Wang D."/>
            <person name="Peng Z."/>
        </authorList>
    </citation>
    <scope>NUCLEOTIDE SEQUENCE</scope>
    <source>
        <strain evidence="9">SWU-2019-XX</strain>
        <tissue evidence="9">Muscle</tissue>
    </source>
</reference>
<sequence length="131" mass="14426">MKPISIACGVAVIIACVCVFQSAGVPLTESQVHLEEPMEETEAVQSLDQGEVSSLAREMSPEVLFRTKRQSHLSLCRYCCNCSLGLHFHNLCYVMLRMDSASLGTDESAMIDVFSLYQPAQRVLAAWAPLD</sequence>
<dbReference type="Proteomes" id="UP000606274">
    <property type="component" value="Unassembled WGS sequence"/>
</dbReference>
<evidence type="ECO:0000256" key="6">
    <source>
        <dbReference type="ARBA" id="ARBA00023022"/>
    </source>
</evidence>
<evidence type="ECO:0000256" key="2">
    <source>
        <dbReference type="ARBA" id="ARBA00008022"/>
    </source>
</evidence>
<comment type="similarity">
    <text evidence="2">Belongs to the hepcidin family.</text>
</comment>
<evidence type="ECO:0000256" key="1">
    <source>
        <dbReference type="ARBA" id="ARBA00004613"/>
    </source>
</evidence>
<proteinExistence type="inferred from homology"/>
<evidence type="ECO:0000313" key="10">
    <source>
        <dbReference type="Proteomes" id="UP000606274"/>
    </source>
</evidence>
<feature type="chain" id="PRO_5035803301" description="Hepcidin" evidence="8">
    <location>
        <begin position="31"/>
        <end position="131"/>
    </location>
</feature>
<dbReference type="GO" id="GO:0042742">
    <property type="term" value="P:defense response to bacterium"/>
    <property type="evidence" value="ECO:0007669"/>
    <property type="project" value="UniProtKB-KW"/>
</dbReference>
<keyword evidence="10" id="KW-1185">Reference proteome</keyword>
<evidence type="ECO:0000256" key="4">
    <source>
        <dbReference type="ARBA" id="ARBA00022529"/>
    </source>
</evidence>
<evidence type="ECO:0000313" key="9">
    <source>
        <dbReference type="EMBL" id="KAF7691986.1"/>
    </source>
</evidence>
<comment type="caution">
    <text evidence="9">The sequence shown here is derived from an EMBL/GenBank/DDBJ whole genome shotgun (WGS) entry which is preliminary data.</text>
</comment>
<keyword evidence="7" id="KW-1015">Disulfide bond</keyword>
<gene>
    <name evidence="9" type="ORF">HF521_010953</name>
</gene>
<keyword evidence="4" id="KW-0929">Antimicrobial</keyword>
<dbReference type="GO" id="GO:0006879">
    <property type="term" value="P:intracellular iron ion homeostasis"/>
    <property type="evidence" value="ECO:0007669"/>
    <property type="project" value="InterPro"/>
</dbReference>
<keyword evidence="3" id="KW-0964">Secreted</keyword>
<dbReference type="AlphaFoldDB" id="A0A8T0AHW7"/>
<dbReference type="GO" id="GO:0005179">
    <property type="term" value="F:hormone activity"/>
    <property type="evidence" value="ECO:0007669"/>
    <property type="project" value="UniProtKB-KW"/>
</dbReference>
<evidence type="ECO:0000256" key="8">
    <source>
        <dbReference type="SAM" id="SignalP"/>
    </source>
</evidence>
<dbReference type="EMBL" id="JABFDY010000021">
    <property type="protein sequence ID" value="KAF7691986.1"/>
    <property type="molecule type" value="Genomic_DNA"/>
</dbReference>
<protein>
    <recommendedName>
        <fullName evidence="11">Hepcidin</fullName>
    </recommendedName>
</protein>
<evidence type="ECO:0000256" key="7">
    <source>
        <dbReference type="ARBA" id="ARBA00023157"/>
    </source>
</evidence>
<comment type="subcellular location">
    <subcellularLocation>
        <location evidence="1">Secreted</location>
    </subcellularLocation>
</comment>
<dbReference type="GO" id="GO:0005576">
    <property type="term" value="C:extracellular region"/>
    <property type="evidence" value="ECO:0007669"/>
    <property type="project" value="UniProtKB-SubCell"/>
</dbReference>
<keyword evidence="6" id="KW-0044">Antibiotic</keyword>
<name>A0A8T0AHW7_SILME</name>
<organism evidence="9 10">
    <name type="scientific">Silurus meridionalis</name>
    <name type="common">Southern catfish</name>
    <name type="synonym">Silurus soldatovi meridionalis</name>
    <dbReference type="NCBI Taxonomy" id="175797"/>
    <lineage>
        <taxon>Eukaryota</taxon>
        <taxon>Metazoa</taxon>
        <taxon>Chordata</taxon>
        <taxon>Craniata</taxon>
        <taxon>Vertebrata</taxon>
        <taxon>Euteleostomi</taxon>
        <taxon>Actinopterygii</taxon>
        <taxon>Neopterygii</taxon>
        <taxon>Teleostei</taxon>
        <taxon>Ostariophysi</taxon>
        <taxon>Siluriformes</taxon>
        <taxon>Siluridae</taxon>
        <taxon>Silurus</taxon>
    </lineage>
</organism>
<dbReference type="InterPro" id="IPR010500">
    <property type="entry name" value="Hepcidin"/>
</dbReference>
<keyword evidence="8" id="KW-0732">Signal</keyword>
<feature type="signal peptide" evidence="8">
    <location>
        <begin position="1"/>
        <end position="30"/>
    </location>
</feature>
<keyword evidence="5" id="KW-0372">Hormone</keyword>
<accession>A0A8T0AHW7</accession>
<evidence type="ECO:0000256" key="5">
    <source>
        <dbReference type="ARBA" id="ARBA00022702"/>
    </source>
</evidence>
<evidence type="ECO:0008006" key="11">
    <source>
        <dbReference type="Google" id="ProtNLM"/>
    </source>
</evidence>
<dbReference type="Pfam" id="PF06446">
    <property type="entry name" value="Hepcidin"/>
    <property type="match status" value="1"/>
</dbReference>